<protein>
    <submittedName>
        <fullName evidence="1">Uncharacterized protein</fullName>
    </submittedName>
</protein>
<gene>
    <name evidence="1" type="ORF">QG404_11605</name>
</gene>
<dbReference type="EMBL" id="CP123759">
    <property type="protein sequence ID" value="WGO82983.1"/>
    <property type="molecule type" value="Genomic_DNA"/>
</dbReference>
<keyword evidence="2" id="KW-1185">Reference proteome</keyword>
<accession>A0ABY8P0H1</accession>
<evidence type="ECO:0000313" key="2">
    <source>
        <dbReference type="Proteomes" id="UP001231859"/>
    </source>
</evidence>
<organism evidence="1 2">
    <name type="scientific">Arsenophonus apicola</name>
    <dbReference type="NCBI Taxonomy" id="2879119"/>
    <lineage>
        <taxon>Bacteria</taxon>
        <taxon>Pseudomonadati</taxon>
        <taxon>Pseudomonadota</taxon>
        <taxon>Gammaproteobacteria</taxon>
        <taxon>Enterobacterales</taxon>
        <taxon>Morganellaceae</taxon>
        <taxon>Arsenophonus</taxon>
    </lineage>
</organism>
<proteinExistence type="predicted"/>
<name>A0ABY8P0H1_9GAMM</name>
<dbReference type="Proteomes" id="UP001231859">
    <property type="component" value="Chromosome"/>
</dbReference>
<reference evidence="1 2" key="1">
    <citation type="submission" date="2023-04" db="EMBL/GenBank/DDBJ databases">
        <title>Genome dynamics across the evolutionary transition to endosymbiosis.</title>
        <authorList>
            <person name="Siozios S."/>
            <person name="Nadal-Jimenez P."/>
            <person name="Azagi T."/>
            <person name="Sprong H."/>
            <person name="Frost C.L."/>
            <person name="Parratt S.R."/>
            <person name="Taylor G."/>
            <person name="Brettell L."/>
            <person name="Lew K.C."/>
            <person name="Croft L."/>
            <person name="King K.C."/>
            <person name="Brockhurst M.A."/>
            <person name="Hypsa V."/>
            <person name="Novakova E."/>
            <person name="Darby A.C."/>
            <person name="Hurst G.D.D."/>
        </authorList>
    </citation>
    <scope>NUCLEOTIDE SEQUENCE [LARGE SCALE GENOMIC DNA]</scope>
    <source>
        <strain evidence="2">aApi_AU</strain>
    </source>
</reference>
<evidence type="ECO:0000313" key="1">
    <source>
        <dbReference type="EMBL" id="WGO82983.1"/>
    </source>
</evidence>
<sequence>MAKTTNALFPLLSLSIPDLPLVKLATTLISSVVTGAAFMITSQLTKILLNLSLYCYPPSMPINAAEMVC</sequence>
<dbReference type="RefSeq" id="WP_280937660.1">
    <property type="nucleotide sequence ID" value="NZ_CP123759.1"/>
</dbReference>